<dbReference type="RefSeq" id="XP_016931543.3">
    <property type="nucleotide sequence ID" value="XM_017076054.4"/>
</dbReference>
<dbReference type="Pfam" id="PF06477">
    <property type="entry name" value="DUF1091"/>
    <property type="match status" value="1"/>
</dbReference>
<reference evidence="1" key="1">
    <citation type="submission" date="2025-05" db="UniProtKB">
        <authorList>
            <consortium name="RefSeq"/>
        </authorList>
    </citation>
    <scope>NUCLEOTIDE SEQUENCE [LARGE SCALE GENOMIC DNA]</scope>
</reference>
<dbReference type="AlphaFoldDB" id="A0AB39ZAW6"/>
<accession>A0AB39ZAW6</accession>
<name>A0AB39ZAW6_DROSZ</name>
<gene>
    <name evidence="2" type="primary">LOC108010738</name>
</gene>
<dbReference type="PANTHER" id="PTHR20898:SF0">
    <property type="entry name" value="DAEDALUS ON 3-RELATED"/>
    <property type="match status" value="1"/>
</dbReference>
<evidence type="ECO:0000313" key="2">
    <source>
        <dbReference type="RefSeq" id="XP_016931543.3"/>
    </source>
</evidence>
<keyword evidence="1" id="KW-1185">Reference proteome</keyword>
<dbReference type="InterPro" id="IPR010512">
    <property type="entry name" value="DUF1091"/>
</dbReference>
<dbReference type="SMART" id="SM00697">
    <property type="entry name" value="DM8"/>
    <property type="match status" value="1"/>
</dbReference>
<dbReference type="PANTHER" id="PTHR20898">
    <property type="entry name" value="DAEDALUS ON 3-RELATED-RELATED"/>
    <property type="match status" value="1"/>
</dbReference>
<proteinExistence type="predicted"/>
<dbReference type="Proteomes" id="UP001652628">
    <property type="component" value="Chromosome 2L"/>
</dbReference>
<dbReference type="GeneID" id="108010738"/>
<reference evidence="2" key="2">
    <citation type="submission" date="2025-08" db="UniProtKB">
        <authorList>
            <consortium name="RefSeq"/>
        </authorList>
    </citation>
    <scope>IDENTIFICATION</scope>
</reference>
<sequence>MKTSYLICGIYVLLDLACSNERSFRIYFDELSIKYKVPDIFEKMDSTLVQLNNRSYINAEIILKRDITDLNVRAIMEFWKQNAQTNMKLYDVRVDGCNLLRNIKKNKLFNFYVKSFKKHANVILKCPLKANFSYKMVDWFVDENDLPLFVPPGTFRTITEFFTQKRLAIRVVAHGKVLPKS</sequence>
<organism evidence="1 2">
    <name type="scientific">Drosophila suzukii</name>
    <name type="common">Spotted-wing drosophila fruit fly</name>
    <dbReference type="NCBI Taxonomy" id="28584"/>
    <lineage>
        <taxon>Eukaryota</taxon>
        <taxon>Metazoa</taxon>
        <taxon>Ecdysozoa</taxon>
        <taxon>Arthropoda</taxon>
        <taxon>Hexapoda</taxon>
        <taxon>Insecta</taxon>
        <taxon>Pterygota</taxon>
        <taxon>Neoptera</taxon>
        <taxon>Endopterygota</taxon>
        <taxon>Diptera</taxon>
        <taxon>Brachycera</taxon>
        <taxon>Muscomorpha</taxon>
        <taxon>Ephydroidea</taxon>
        <taxon>Drosophilidae</taxon>
        <taxon>Drosophila</taxon>
        <taxon>Sophophora</taxon>
    </lineage>
</organism>
<evidence type="ECO:0000313" key="1">
    <source>
        <dbReference type="Proteomes" id="UP001652628"/>
    </source>
</evidence>
<protein>
    <submittedName>
        <fullName evidence="2">Uncharacterized protein</fullName>
    </submittedName>
</protein>